<dbReference type="EMBL" id="GBRH01246819">
    <property type="protein sequence ID" value="JAD51076.1"/>
    <property type="molecule type" value="Transcribed_RNA"/>
</dbReference>
<evidence type="ECO:0000313" key="2">
    <source>
        <dbReference type="EMBL" id="JAD51076.1"/>
    </source>
</evidence>
<feature type="compositionally biased region" description="Low complexity" evidence="1">
    <location>
        <begin position="1"/>
        <end position="14"/>
    </location>
</feature>
<feature type="region of interest" description="Disordered" evidence="1">
    <location>
        <begin position="1"/>
        <end position="82"/>
    </location>
</feature>
<name>A0A0A9AIW0_ARUDO</name>
<reference evidence="2" key="1">
    <citation type="submission" date="2014-09" db="EMBL/GenBank/DDBJ databases">
        <authorList>
            <person name="Magalhaes I.L.F."/>
            <person name="Oliveira U."/>
            <person name="Santos F.R."/>
            <person name="Vidigal T.H.D.A."/>
            <person name="Brescovit A.D."/>
            <person name="Santos A.J."/>
        </authorList>
    </citation>
    <scope>NUCLEOTIDE SEQUENCE</scope>
    <source>
        <tissue evidence="2">Shoot tissue taken approximately 20 cm above the soil surface</tissue>
    </source>
</reference>
<organism evidence="2">
    <name type="scientific">Arundo donax</name>
    <name type="common">Giant reed</name>
    <name type="synonym">Donax arundinaceus</name>
    <dbReference type="NCBI Taxonomy" id="35708"/>
    <lineage>
        <taxon>Eukaryota</taxon>
        <taxon>Viridiplantae</taxon>
        <taxon>Streptophyta</taxon>
        <taxon>Embryophyta</taxon>
        <taxon>Tracheophyta</taxon>
        <taxon>Spermatophyta</taxon>
        <taxon>Magnoliopsida</taxon>
        <taxon>Liliopsida</taxon>
        <taxon>Poales</taxon>
        <taxon>Poaceae</taxon>
        <taxon>PACMAD clade</taxon>
        <taxon>Arundinoideae</taxon>
        <taxon>Arundineae</taxon>
        <taxon>Arundo</taxon>
    </lineage>
</organism>
<dbReference type="AlphaFoldDB" id="A0A0A9AIW0"/>
<evidence type="ECO:0000256" key="1">
    <source>
        <dbReference type="SAM" id="MobiDB-lite"/>
    </source>
</evidence>
<feature type="compositionally biased region" description="Basic residues" evidence="1">
    <location>
        <begin position="19"/>
        <end position="31"/>
    </location>
</feature>
<feature type="compositionally biased region" description="Polar residues" evidence="1">
    <location>
        <begin position="60"/>
        <end position="82"/>
    </location>
</feature>
<protein>
    <submittedName>
        <fullName evidence="2">Uncharacterized protein</fullName>
    </submittedName>
</protein>
<reference evidence="2" key="2">
    <citation type="journal article" date="2015" name="Data Brief">
        <title>Shoot transcriptome of the giant reed, Arundo donax.</title>
        <authorList>
            <person name="Barrero R.A."/>
            <person name="Guerrero F.D."/>
            <person name="Moolhuijzen P."/>
            <person name="Goolsby J.A."/>
            <person name="Tidwell J."/>
            <person name="Bellgard S.E."/>
            <person name="Bellgard M.I."/>
        </authorList>
    </citation>
    <scope>NUCLEOTIDE SEQUENCE</scope>
    <source>
        <tissue evidence="2">Shoot tissue taken approximately 20 cm above the soil surface</tissue>
    </source>
</reference>
<proteinExistence type="predicted"/>
<sequence>MTTATRSSPPSSASAPPPARRRSPRPHRPPPRWRSPWCSLGGRTSRPFSTIRWRPRRTTRSVTHETPSPPASLSATTATDGR</sequence>
<accession>A0A0A9AIW0</accession>